<dbReference type="PROSITE" id="PS50198">
    <property type="entry name" value="PPIC_PPIASE_2"/>
    <property type="match status" value="1"/>
</dbReference>
<dbReference type="GO" id="GO:0005829">
    <property type="term" value="C:cytosol"/>
    <property type="evidence" value="ECO:0007669"/>
    <property type="project" value="TreeGrafter"/>
</dbReference>
<dbReference type="PROSITE" id="PS01159">
    <property type="entry name" value="WW_DOMAIN_1"/>
    <property type="match status" value="1"/>
</dbReference>
<dbReference type="InterPro" id="IPR051370">
    <property type="entry name" value="PPIase_Pin1"/>
</dbReference>
<keyword evidence="3 4" id="KW-0413">Isomerase</keyword>
<dbReference type="FunFam" id="3.10.50.40:FF:000010">
    <property type="entry name" value="Peptidyl-prolyl cis-trans isomerase Pin1"/>
    <property type="match status" value="1"/>
</dbReference>
<evidence type="ECO:0000256" key="2">
    <source>
        <dbReference type="ARBA" id="ARBA00023110"/>
    </source>
</evidence>
<dbReference type="PANTHER" id="PTHR10657:SF4">
    <property type="entry name" value="PEPTIDYL-PROLYL CIS-TRANS ISOMERASE-RELATED"/>
    <property type="match status" value="1"/>
</dbReference>
<dbReference type="InterPro" id="IPR036020">
    <property type="entry name" value="WW_dom_sf"/>
</dbReference>
<evidence type="ECO:0000256" key="6">
    <source>
        <dbReference type="SAM" id="MobiDB-lite"/>
    </source>
</evidence>
<keyword evidence="2 4" id="KW-0697">Rotamase</keyword>
<dbReference type="CDD" id="cd00201">
    <property type="entry name" value="WW"/>
    <property type="match status" value="1"/>
</dbReference>
<keyword evidence="10" id="KW-1185">Reference proteome</keyword>
<dbReference type="Pfam" id="PF00397">
    <property type="entry name" value="WW"/>
    <property type="match status" value="1"/>
</dbReference>
<protein>
    <recommendedName>
        <fullName evidence="5">Peptidyl-prolyl cis-trans isomerase</fullName>
        <ecNumber evidence="5">5.2.1.8</ecNumber>
    </recommendedName>
</protein>
<evidence type="ECO:0000256" key="5">
    <source>
        <dbReference type="RuleBase" id="RU363014"/>
    </source>
</evidence>
<dbReference type="Proteomes" id="UP000838412">
    <property type="component" value="Chromosome 2"/>
</dbReference>
<accession>A0A8J9ZIU0</accession>
<comment type="catalytic activity">
    <reaction evidence="1 5">
        <text>[protein]-peptidylproline (omega=180) = [protein]-peptidylproline (omega=0)</text>
        <dbReference type="Rhea" id="RHEA:16237"/>
        <dbReference type="Rhea" id="RHEA-COMP:10747"/>
        <dbReference type="Rhea" id="RHEA-COMP:10748"/>
        <dbReference type="ChEBI" id="CHEBI:83833"/>
        <dbReference type="ChEBI" id="CHEBI:83834"/>
        <dbReference type="EC" id="5.2.1.8"/>
    </reaction>
</comment>
<dbReference type="SMART" id="SM00456">
    <property type="entry name" value="WW"/>
    <property type="match status" value="1"/>
</dbReference>
<dbReference type="Pfam" id="PF00639">
    <property type="entry name" value="Rotamase"/>
    <property type="match status" value="1"/>
</dbReference>
<feature type="domain" description="WW" evidence="7">
    <location>
        <begin position="5"/>
        <end position="39"/>
    </location>
</feature>
<dbReference type="GO" id="GO:0005634">
    <property type="term" value="C:nucleus"/>
    <property type="evidence" value="ECO:0007669"/>
    <property type="project" value="TreeGrafter"/>
</dbReference>
<sequence length="153" mass="17216">MADHGDLPEGWEERASKSQGRPYYLNVHTKQSQWEKPTDPATSQVRCSHLLVKHVGSRRPSSWKQDKITRTQEEALEMINDFRERIVSGQTTLPALATTESDCSSARKGGDLGFFGPGQMQKPFEEATFKLKLDELSEPIFTDSGIHLILRTG</sequence>
<dbReference type="GO" id="GO:0003755">
    <property type="term" value="F:peptidyl-prolyl cis-trans isomerase activity"/>
    <property type="evidence" value="ECO:0007669"/>
    <property type="project" value="UniProtKB-UniRule"/>
</dbReference>
<gene>
    <name evidence="9" type="primary">PIN1</name>
    <name evidence="9" type="ORF">BLAG_LOCUS13707</name>
</gene>
<dbReference type="Gene3D" id="2.20.70.10">
    <property type="match status" value="1"/>
</dbReference>
<evidence type="ECO:0000259" key="7">
    <source>
        <dbReference type="PROSITE" id="PS50020"/>
    </source>
</evidence>
<name>A0A8J9ZIU0_BRALA</name>
<dbReference type="InterPro" id="IPR000297">
    <property type="entry name" value="PPIase_PpiC"/>
</dbReference>
<dbReference type="PROSITE" id="PS50020">
    <property type="entry name" value="WW_DOMAIN_2"/>
    <property type="match status" value="1"/>
</dbReference>
<dbReference type="GO" id="GO:0060255">
    <property type="term" value="P:regulation of macromolecule metabolic process"/>
    <property type="evidence" value="ECO:0007669"/>
    <property type="project" value="UniProtKB-ARBA"/>
</dbReference>
<dbReference type="InterPro" id="IPR001202">
    <property type="entry name" value="WW_dom"/>
</dbReference>
<evidence type="ECO:0000313" key="10">
    <source>
        <dbReference type="Proteomes" id="UP000838412"/>
    </source>
</evidence>
<feature type="region of interest" description="Disordered" evidence="6">
    <location>
        <begin position="1"/>
        <end position="23"/>
    </location>
</feature>
<dbReference type="InterPro" id="IPR046357">
    <property type="entry name" value="PPIase_dom_sf"/>
</dbReference>
<evidence type="ECO:0000259" key="8">
    <source>
        <dbReference type="PROSITE" id="PS50198"/>
    </source>
</evidence>
<dbReference type="EC" id="5.2.1.8" evidence="5"/>
<evidence type="ECO:0000256" key="4">
    <source>
        <dbReference type="PROSITE-ProRule" id="PRU00278"/>
    </source>
</evidence>
<feature type="domain" description="PpiC" evidence="8">
    <location>
        <begin position="42"/>
        <end position="153"/>
    </location>
</feature>
<dbReference type="EMBL" id="OV696687">
    <property type="protein sequence ID" value="CAH1254217.1"/>
    <property type="molecule type" value="Genomic_DNA"/>
</dbReference>
<dbReference type="PANTHER" id="PTHR10657">
    <property type="entry name" value="PEPTIDYL-PROLYL CIS-TRANS ISOMERASE"/>
    <property type="match status" value="1"/>
</dbReference>
<feature type="compositionally biased region" description="Basic and acidic residues" evidence="6">
    <location>
        <begin position="1"/>
        <end position="16"/>
    </location>
</feature>
<evidence type="ECO:0000256" key="3">
    <source>
        <dbReference type="ARBA" id="ARBA00023235"/>
    </source>
</evidence>
<evidence type="ECO:0000256" key="1">
    <source>
        <dbReference type="ARBA" id="ARBA00000971"/>
    </source>
</evidence>
<organism evidence="9 10">
    <name type="scientific">Branchiostoma lanceolatum</name>
    <name type="common">Common lancelet</name>
    <name type="synonym">Amphioxus lanceolatum</name>
    <dbReference type="NCBI Taxonomy" id="7740"/>
    <lineage>
        <taxon>Eukaryota</taxon>
        <taxon>Metazoa</taxon>
        <taxon>Chordata</taxon>
        <taxon>Cephalochordata</taxon>
        <taxon>Leptocardii</taxon>
        <taxon>Amphioxiformes</taxon>
        <taxon>Branchiostomatidae</taxon>
        <taxon>Branchiostoma</taxon>
    </lineage>
</organism>
<dbReference type="AlphaFoldDB" id="A0A8J9ZIU0"/>
<dbReference type="GO" id="GO:0080090">
    <property type="term" value="P:regulation of primary metabolic process"/>
    <property type="evidence" value="ECO:0007669"/>
    <property type="project" value="UniProtKB-ARBA"/>
</dbReference>
<dbReference type="SUPFAM" id="SSF54534">
    <property type="entry name" value="FKBP-like"/>
    <property type="match status" value="1"/>
</dbReference>
<evidence type="ECO:0000313" key="9">
    <source>
        <dbReference type="EMBL" id="CAH1254217.1"/>
    </source>
</evidence>
<reference evidence="9" key="1">
    <citation type="submission" date="2022-01" db="EMBL/GenBank/DDBJ databases">
        <authorList>
            <person name="Braso-Vives M."/>
        </authorList>
    </citation>
    <scope>NUCLEOTIDE SEQUENCE</scope>
</reference>
<dbReference type="OrthoDB" id="2530521at2759"/>
<dbReference type="SUPFAM" id="SSF51045">
    <property type="entry name" value="WW domain"/>
    <property type="match status" value="1"/>
</dbReference>
<proteinExistence type="predicted"/>
<dbReference type="Gene3D" id="3.10.50.40">
    <property type="match status" value="1"/>
</dbReference>